<evidence type="ECO:0000313" key="1">
    <source>
        <dbReference type="EMBL" id="GIM45977.1"/>
    </source>
</evidence>
<protein>
    <submittedName>
        <fullName evidence="1">Uncharacterized protein</fullName>
    </submittedName>
</protein>
<dbReference type="EMBL" id="BOQE01000001">
    <property type="protein sequence ID" value="GIM45977.1"/>
    <property type="molecule type" value="Genomic_DNA"/>
</dbReference>
<proteinExistence type="predicted"/>
<dbReference type="AlphaFoldDB" id="A0AAV4LDV2"/>
<accession>A0AAV4LDV2</accession>
<comment type="caution">
    <text evidence="1">The sequence shown here is derived from an EMBL/GenBank/DDBJ whole genome shotgun (WGS) entry which is preliminary data.</text>
</comment>
<reference evidence="1" key="1">
    <citation type="journal article" date="2023" name="Int. J. Syst. Evol. Microbiol.">
        <title>Collibacillus ludicampi gen. nov., sp. nov., a new soil bacterium of the family Alicyclobacillaceae.</title>
        <authorList>
            <person name="Jojima T."/>
            <person name="Ioku Y."/>
            <person name="Fukuta Y."/>
            <person name="Shirasaka N."/>
            <person name="Matsumura Y."/>
            <person name="Mori M."/>
        </authorList>
    </citation>
    <scope>NUCLEOTIDE SEQUENCE</scope>
    <source>
        <strain evidence="1">TP075</strain>
    </source>
</reference>
<sequence>MFEAWPLDSIVGLGSRNALSEDGVMLGNEFKLKNILNFKEGLVSQPSGERGFMN</sequence>
<organism evidence="1 2">
    <name type="scientific">Collibacillus ludicampi</name>
    <dbReference type="NCBI Taxonomy" id="2771369"/>
    <lineage>
        <taxon>Bacteria</taxon>
        <taxon>Bacillati</taxon>
        <taxon>Bacillota</taxon>
        <taxon>Bacilli</taxon>
        <taxon>Bacillales</taxon>
        <taxon>Alicyclobacillaceae</taxon>
        <taxon>Collibacillus</taxon>
    </lineage>
</organism>
<keyword evidence="2" id="KW-1185">Reference proteome</keyword>
<evidence type="ECO:0000313" key="2">
    <source>
        <dbReference type="Proteomes" id="UP001057291"/>
    </source>
</evidence>
<name>A0AAV4LDV2_9BACL</name>
<dbReference type="Proteomes" id="UP001057291">
    <property type="component" value="Unassembled WGS sequence"/>
</dbReference>
<gene>
    <name evidence="1" type="ORF">DNHGIG_15260</name>
</gene>